<dbReference type="SUPFAM" id="SSF55811">
    <property type="entry name" value="Nudix"/>
    <property type="match status" value="1"/>
</dbReference>
<dbReference type="GO" id="GO:0005737">
    <property type="term" value="C:cytoplasm"/>
    <property type="evidence" value="ECO:0007669"/>
    <property type="project" value="UniProtKB-SubCell"/>
</dbReference>
<protein>
    <recommendedName>
        <fullName evidence="3 10">Isopentenyl-diphosphate Delta-isomerase</fullName>
        <shortName evidence="10">IPP isomerase</shortName>
        <ecNumber evidence="3 10">5.3.3.2</ecNumber>
    </recommendedName>
    <alternativeName>
        <fullName evidence="10">IPP:DMAPP isomerase</fullName>
    </alternativeName>
    <alternativeName>
        <fullName evidence="10">Isopentenyl pyrophosphate isomerase</fullName>
    </alternativeName>
</protein>
<gene>
    <name evidence="10 13" type="primary">idi</name>
    <name evidence="13" type="ORF">M8014_05970</name>
</gene>
<comment type="cofactor">
    <cofactor evidence="10">
        <name>Mg(2+)</name>
        <dbReference type="ChEBI" id="CHEBI:18420"/>
    </cofactor>
    <text evidence="10">Binds 1 Mg(2+) ion per subunit. The magnesium ion binds only when substrate is bound.</text>
</comment>
<dbReference type="NCBIfam" id="TIGR02150">
    <property type="entry name" value="IPP_isom_1"/>
    <property type="match status" value="1"/>
</dbReference>
<feature type="binding site" evidence="10">
    <location>
        <position position="26"/>
    </location>
    <ligand>
        <name>Mn(2+)</name>
        <dbReference type="ChEBI" id="CHEBI:29035"/>
    </ligand>
</feature>
<feature type="binding site" evidence="10">
    <location>
        <position position="115"/>
    </location>
    <ligand>
        <name>Mn(2+)</name>
        <dbReference type="ChEBI" id="CHEBI:29035"/>
    </ligand>
</feature>
<accession>A0A9J6Q1B0</accession>
<comment type="pathway">
    <text evidence="1 10">Isoprenoid biosynthesis; dimethylallyl diphosphate biosynthesis; dimethylallyl diphosphate from isopentenyl diphosphate: step 1/1.</text>
</comment>
<dbReference type="PIRSF" id="PIRSF018427">
    <property type="entry name" value="Isopntndiph_ism"/>
    <property type="match status" value="1"/>
</dbReference>
<dbReference type="PROSITE" id="PS51462">
    <property type="entry name" value="NUDIX"/>
    <property type="match status" value="1"/>
</dbReference>
<comment type="subcellular location">
    <subcellularLocation>
        <location evidence="10">Cytoplasm</location>
    </subcellularLocation>
</comment>
<dbReference type="Gene3D" id="3.90.79.10">
    <property type="entry name" value="Nucleoside Triphosphate Pyrophosphohydrolase"/>
    <property type="match status" value="1"/>
</dbReference>
<evidence type="ECO:0000256" key="5">
    <source>
        <dbReference type="ARBA" id="ARBA00022723"/>
    </source>
</evidence>
<dbReference type="InterPro" id="IPR015797">
    <property type="entry name" value="NUDIX_hydrolase-like_dom_sf"/>
</dbReference>
<sequence>MGTQEHVILVNDRGAVIGTQEKYAAHTSHTPLHLAFSCWLFNAHGECLVTRRAMSKKAWPGVWTNSVCGHPQLDEAPEQALIRRCRFEVGIEITDILSVAPAFRYCETDPSGIVENELCPVFAAQADGAVAINRDEVMDYQWVKLDALLCALQATPWAFSPWMVMEAHEAKAELLAYAARAHK</sequence>
<evidence type="ECO:0000256" key="6">
    <source>
        <dbReference type="ARBA" id="ARBA00022842"/>
    </source>
</evidence>
<keyword evidence="5 10" id="KW-0479">Metal-binding</keyword>
<dbReference type="EMBL" id="JAMGZK010000042">
    <property type="protein sequence ID" value="MCU6663891.1"/>
    <property type="molecule type" value="Genomic_DNA"/>
</dbReference>
<feature type="binding site" evidence="10">
    <location>
        <position position="70"/>
    </location>
    <ligand>
        <name>Mn(2+)</name>
        <dbReference type="ChEBI" id="CHEBI:29035"/>
    </ligand>
</feature>
<dbReference type="Proteomes" id="UP001063816">
    <property type="component" value="Unassembled WGS sequence"/>
</dbReference>
<evidence type="ECO:0000256" key="7">
    <source>
        <dbReference type="ARBA" id="ARBA00023211"/>
    </source>
</evidence>
<name>A0A9J6Q1B0_9ENTR</name>
<keyword evidence="9 10" id="KW-0413">Isomerase</keyword>
<dbReference type="InterPro" id="IPR000086">
    <property type="entry name" value="NUDIX_hydrolase_dom"/>
</dbReference>
<proteinExistence type="inferred from homology"/>
<keyword evidence="14" id="KW-1185">Reference proteome</keyword>
<keyword evidence="6 10" id="KW-0460">Magnesium</keyword>
<comment type="similarity">
    <text evidence="2 10">Belongs to the IPP isomerase type 1 family.</text>
</comment>
<dbReference type="PANTHER" id="PTHR10885">
    <property type="entry name" value="ISOPENTENYL-DIPHOSPHATE DELTA-ISOMERASE"/>
    <property type="match status" value="1"/>
</dbReference>
<organism evidence="13 14">
    <name type="scientific">Silvania hatchlandensis</name>
    <dbReference type="NCBI Taxonomy" id="2926469"/>
    <lineage>
        <taxon>Bacteria</taxon>
        <taxon>Pseudomonadati</taxon>
        <taxon>Pseudomonadota</taxon>
        <taxon>Gammaproteobacteria</taxon>
        <taxon>Enterobacterales</taxon>
        <taxon>Enterobacteriaceae</taxon>
        <taxon>Silvania</taxon>
    </lineage>
</organism>
<dbReference type="EC" id="5.3.3.2" evidence="3 10"/>
<evidence type="ECO:0000256" key="8">
    <source>
        <dbReference type="ARBA" id="ARBA00023229"/>
    </source>
</evidence>
<dbReference type="RefSeq" id="WP_271281620.1">
    <property type="nucleotide sequence ID" value="NZ_JAMGZK010000042.1"/>
</dbReference>
<keyword evidence="4 10" id="KW-0963">Cytoplasm</keyword>
<dbReference type="HAMAP" id="MF_00202">
    <property type="entry name" value="Idi"/>
    <property type="match status" value="1"/>
</dbReference>
<feature type="binding site" evidence="10">
    <location>
        <position position="117"/>
    </location>
    <ligand>
        <name>Mn(2+)</name>
        <dbReference type="ChEBI" id="CHEBI:29035"/>
    </ligand>
</feature>
<evidence type="ECO:0000256" key="3">
    <source>
        <dbReference type="ARBA" id="ARBA00012057"/>
    </source>
</evidence>
<dbReference type="GO" id="GO:0050992">
    <property type="term" value="P:dimethylallyl diphosphate biosynthetic process"/>
    <property type="evidence" value="ECO:0007669"/>
    <property type="project" value="UniProtKB-UniRule"/>
</dbReference>
<feature type="active site" evidence="10 11">
    <location>
        <position position="117"/>
    </location>
</feature>
<evidence type="ECO:0000256" key="1">
    <source>
        <dbReference type="ARBA" id="ARBA00004826"/>
    </source>
</evidence>
<evidence type="ECO:0000256" key="9">
    <source>
        <dbReference type="ARBA" id="ARBA00023235"/>
    </source>
</evidence>
<comment type="caution">
    <text evidence="13">The sequence shown here is derived from an EMBL/GenBank/DDBJ whole genome shotgun (WGS) entry which is preliminary data.</text>
</comment>
<evidence type="ECO:0000256" key="2">
    <source>
        <dbReference type="ARBA" id="ARBA00007579"/>
    </source>
</evidence>
<feature type="domain" description="Nudix hydrolase" evidence="12">
    <location>
        <begin position="31"/>
        <end position="165"/>
    </location>
</feature>
<dbReference type="GO" id="GO:0046872">
    <property type="term" value="F:metal ion binding"/>
    <property type="evidence" value="ECO:0007669"/>
    <property type="project" value="UniProtKB-KW"/>
</dbReference>
<evidence type="ECO:0000313" key="13">
    <source>
        <dbReference type="EMBL" id="MCU6663891.1"/>
    </source>
</evidence>
<evidence type="ECO:0000256" key="11">
    <source>
        <dbReference type="PIRSR" id="PIRSR018427-1"/>
    </source>
</evidence>
<feature type="active site" evidence="10 11">
    <location>
        <position position="68"/>
    </location>
</feature>
<comment type="cofactor">
    <cofactor evidence="10">
        <name>Mn(2+)</name>
        <dbReference type="ChEBI" id="CHEBI:29035"/>
    </cofactor>
    <text evidence="10">Binds 1 Mn(2+) ion per subunit.</text>
</comment>
<dbReference type="FunFam" id="3.90.79.10:FF:000009">
    <property type="entry name" value="Isopentenyl-diphosphate Delta-isomerase"/>
    <property type="match status" value="1"/>
</dbReference>
<evidence type="ECO:0000259" key="12">
    <source>
        <dbReference type="PROSITE" id="PS51462"/>
    </source>
</evidence>
<evidence type="ECO:0000256" key="10">
    <source>
        <dbReference type="HAMAP-Rule" id="MF_00202"/>
    </source>
</evidence>
<dbReference type="GO" id="GO:0004452">
    <property type="term" value="F:isopentenyl-diphosphate delta-isomerase activity"/>
    <property type="evidence" value="ECO:0007669"/>
    <property type="project" value="UniProtKB-UniRule"/>
</dbReference>
<dbReference type="GO" id="GO:0008299">
    <property type="term" value="P:isoprenoid biosynthetic process"/>
    <property type="evidence" value="ECO:0007669"/>
    <property type="project" value="UniProtKB-UniRule"/>
</dbReference>
<reference evidence="13" key="1">
    <citation type="submission" date="2022-05" db="EMBL/GenBank/DDBJ databases">
        <title>Description of a novel species of Leclercia; Leclercia tamurae and the Proposal for a Novel Genus Silvania gen. nov. Containing Two Novel Species Silvania hatchlandensis sp. nov. and Silvania confinis sp. nov. Isolated from the Rhizosphere of Oak.</title>
        <authorList>
            <person name="Maddock D.W."/>
            <person name="Brady C.L."/>
            <person name="Denman S."/>
            <person name="Arnold D."/>
        </authorList>
    </citation>
    <scope>NUCLEOTIDE SEQUENCE</scope>
    <source>
        <strain evidence="13">H19S6</strain>
    </source>
</reference>
<comment type="function">
    <text evidence="10">Catalyzes the 1,3-allylic rearrangement of the homoallylic substrate isopentenyl (IPP) to its highly electrophilic allylic isomer, dimethylallyl diphosphate (DMAPP).</text>
</comment>
<dbReference type="InterPro" id="IPR011876">
    <property type="entry name" value="IsopentenylPP_isomerase_typ1"/>
</dbReference>
<dbReference type="NCBIfam" id="NF002995">
    <property type="entry name" value="PRK03759.1"/>
    <property type="match status" value="1"/>
</dbReference>
<keyword evidence="7 10" id="KW-0464">Manganese</keyword>
<feature type="binding site" evidence="10">
    <location>
        <position position="33"/>
    </location>
    <ligand>
        <name>Mn(2+)</name>
        <dbReference type="ChEBI" id="CHEBI:29035"/>
    </ligand>
</feature>
<dbReference type="Pfam" id="PF00293">
    <property type="entry name" value="NUDIX"/>
    <property type="match status" value="1"/>
</dbReference>
<feature type="binding site" evidence="10">
    <location>
        <position position="88"/>
    </location>
    <ligand>
        <name>Mg(2+)</name>
        <dbReference type="ChEBI" id="CHEBI:18420"/>
    </ligand>
</feature>
<dbReference type="InterPro" id="IPR056375">
    <property type="entry name" value="Idi_bact"/>
</dbReference>
<comment type="catalytic activity">
    <reaction evidence="10">
        <text>isopentenyl diphosphate = dimethylallyl diphosphate</text>
        <dbReference type="Rhea" id="RHEA:23284"/>
        <dbReference type="ChEBI" id="CHEBI:57623"/>
        <dbReference type="ChEBI" id="CHEBI:128769"/>
        <dbReference type="EC" id="5.3.3.2"/>
    </reaction>
</comment>
<dbReference type="AlphaFoldDB" id="A0A9J6Q1B0"/>
<evidence type="ECO:0000313" key="14">
    <source>
        <dbReference type="Proteomes" id="UP001063816"/>
    </source>
</evidence>
<keyword evidence="8 10" id="KW-0414">Isoprene biosynthesis</keyword>
<evidence type="ECO:0000256" key="4">
    <source>
        <dbReference type="ARBA" id="ARBA00022490"/>
    </source>
</evidence>
<dbReference type="CDD" id="cd02885">
    <property type="entry name" value="NUDIX_IPP_Isomerase"/>
    <property type="match status" value="1"/>
</dbReference>
<dbReference type="PANTHER" id="PTHR10885:SF0">
    <property type="entry name" value="ISOPENTENYL-DIPHOSPHATE DELTA-ISOMERASE"/>
    <property type="match status" value="1"/>
</dbReference>
<comment type="subunit">
    <text evidence="10">Homodimer.</text>
</comment>